<protein>
    <submittedName>
        <fullName evidence="2">Unannotated protein</fullName>
    </submittedName>
</protein>
<dbReference type="InterPro" id="IPR016047">
    <property type="entry name" value="M23ase_b-sheet_dom"/>
</dbReference>
<dbReference type="SUPFAM" id="SSF51261">
    <property type="entry name" value="Duplicated hybrid motif"/>
    <property type="match status" value="1"/>
</dbReference>
<accession>A0A6J6BNF0</accession>
<organism evidence="2">
    <name type="scientific">freshwater metagenome</name>
    <dbReference type="NCBI Taxonomy" id="449393"/>
    <lineage>
        <taxon>unclassified sequences</taxon>
        <taxon>metagenomes</taxon>
        <taxon>ecological metagenomes</taxon>
    </lineage>
</organism>
<proteinExistence type="predicted"/>
<dbReference type="AlphaFoldDB" id="A0A6J6BNF0"/>
<gene>
    <name evidence="2" type="ORF">UFOPK1503_00178</name>
</gene>
<sequence length="160" mass="17765">MLKLLTSFLLLIQTMTEPLKPPEIWATPIPDFDSRHSWDYHLPATEYGAGHRGIDLLVSPGQQLRAPFDAVVSFSGKVVDRNLITLLSLTGYKASFEVVCTDLTEGDWVSEGQVFGQACKGDPGYHEHCQNCVHFSVRSPYGYLNPLLFVGKLKPSQLVS</sequence>
<evidence type="ECO:0000259" key="1">
    <source>
        <dbReference type="Pfam" id="PF01551"/>
    </source>
</evidence>
<name>A0A6J6BNF0_9ZZZZ</name>
<feature type="domain" description="M23ase beta-sheet core" evidence="1">
    <location>
        <begin position="50"/>
        <end position="146"/>
    </location>
</feature>
<dbReference type="InterPro" id="IPR011055">
    <property type="entry name" value="Dup_hybrid_motif"/>
</dbReference>
<dbReference type="EMBL" id="CAEZST010000002">
    <property type="protein sequence ID" value="CAB4540265.1"/>
    <property type="molecule type" value="Genomic_DNA"/>
</dbReference>
<reference evidence="2" key="1">
    <citation type="submission" date="2020-05" db="EMBL/GenBank/DDBJ databases">
        <authorList>
            <person name="Chiriac C."/>
            <person name="Salcher M."/>
            <person name="Ghai R."/>
            <person name="Kavagutti S V."/>
        </authorList>
    </citation>
    <scope>NUCLEOTIDE SEQUENCE</scope>
</reference>
<dbReference type="Gene3D" id="2.70.70.10">
    <property type="entry name" value="Glucose Permease (Domain IIA)"/>
    <property type="match status" value="1"/>
</dbReference>
<evidence type="ECO:0000313" key="2">
    <source>
        <dbReference type="EMBL" id="CAB4540265.1"/>
    </source>
</evidence>
<dbReference type="Pfam" id="PF01551">
    <property type="entry name" value="Peptidase_M23"/>
    <property type="match status" value="1"/>
</dbReference>